<keyword evidence="1" id="KW-0732">Signal</keyword>
<gene>
    <name evidence="2" type="ORF">E6A44_020005</name>
</gene>
<dbReference type="EMBL" id="SSHJ02000011">
    <property type="protein sequence ID" value="MFN0257880.1"/>
    <property type="molecule type" value="Genomic_DNA"/>
</dbReference>
<evidence type="ECO:0000256" key="1">
    <source>
        <dbReference type="SAM" id="SignalP"/>
    </source>
</evidence>
<proteinExistence type="predicted"/>
<keyword evidence="3" id="KW-1185">Reference proteome</keyword>
<dbReference type="PROSITE" id="PS51257">
    <property type="entry name" value="PROKAR_LIPOPROTEIN"/>
    <property type="match status" value="1"/>
</dbReference>
<protein>
    <recommendedName>
        <fullName evidence="4">Lipoprotein</fullName>
    </recommendedName>
</protein>
<accession>A0ABW9JCP6</accession>
<comment type="caution">
    <text evidence="2">The sequence shown here is derived from an EMBL/GenBank/DDBJ whole genome shotgun (WGS) entry which is preliminary data.</text>
</comment>
<evidence type="ECO:0000313" key="2">
    <source>
        <dbReference type="EMBL" id="MFN0257880.1"/>
    </source>
</evidence>
<evidence type="ECO:0008006" key="4">
    <source>
        <dbReference type="Google" id="ProtNLM"/>
    </source>
</evidence>
<feature type="chain" id="PRO_5045695943" description="Lipoprotein" evidence="1">
    <location>
        <begin position="23"/>
        <end position="124"/>
    </location>
</feature>
<feature type="signal peptide" evidence="1">
    <location>
        <begin position="1"/>
        <end position="22"/>
    </location>
</feature>
<dbReference type="RefSeq" id="WP_138724949.1">
    <property type="nucleotide sequence ID" value="NZ_SSHJ02000011.1"/>
</dbReference>
<name>A0ABW9JCP6_9SPHI</name>
<evidence type="ECO:0000313" key="3">
    <source>
        <dbReference type="Proteomes" id="UP001517247"/>
    </source>
</evidence>
<reference evidence="2 3" key="1">
    <citation type="submission" date="2024-12" db="EMBL/GenBank/DDBJ databases">
        <authorList>
            <person name="Hu S."/>
        </authorList>
    </citation>
    <scope>NUCLEOTIDE SEQUENCE [LARGE SCALE GENOMIC DNA]</scope>
    <source>
        <strain evidence="2 3">THG-T11</strain>
    </source>
</reference>
<sequence length="124" mass="13639">MKTHFKFLTILFMLPLVFLACSKDDDPADNDLFVGTYNGSISYTSGSTSTRTETGKVTVVKAGNNYDFKFSDGIPDLNGVEFNRNENEAISIGSDGTKYIKITARELTIGFLKDGATWTADCDR</sequence>
<dbReference type="Proteomes" id="UP001517247">
    <property type="component" value="Unassembled WGS sequence"/>
</dbReference>
<organism evidence="2 3">
    <name type="scientific">Pedobacter ureilyticus</name>
    <dbReference type="NCBI Taxonomy" id="1393051"/>
    <lineage>
        <taxon>Bacteria</taxon>
        <taxon>Pseudomonadati</taxon>
        <taxon>Bacteroidota</taxon>
        <taxon>Sphingobacteriia</taxon>
        <taxon>Sphingobacteriales</taxon>
        <taxon>Sphingobacteriaceae</taxon>
        <taxon>Pedobacter</taxon>
    </lineage>
</organism>